<accession>A0A6N3DSK7</accession>
<dbReference type="AlphaFoldDB" id="A0A6N3DSK7"/>
<feature type="domain" description="WCX" evidence="2">
    <location>
        <begin position="249"/>
        <end position="322"/>
    </location>
</feature>
<gene>
    <name evidence="3" type="ORF">FPLFYP42_01819</name>
</gene>
<name>A0A6N3DSK7_FLAPL</name>
<dbReference type="PANTHER" id="PTHR34580">
    <property type="match status" value="1"/>
</dbReference>
<dbReference type="InterPro" id="IPR026881">
    <property type="entry name" value="WYL_dom"/>
</dbReference>
<dbReference type="InterPro" id="IPR036390">
    <property type="entry name" value="WH_DNA-bd_sf"/>
</dbReference>
<proteinExistence type="predicted"/>
<dbReference type="RefSeq" id="WP_156621539.1">
    <property type="nucleotide sequence ID" value="NZ_BAABXT010000001.1"/>
</dbReference>
<evidence type="ECO:0000313" key="3">
    <source>
        <dbReference type="EMBL" id="VYU28647.1"/>
    </source>
</evidence>
<dbReference type="PANTHER" id="PTHR34580:SF1">
    <property type="entry name" value="PROTEIN PAFC"/>
    <property type="match status" value="1"/>
</dbReference>
<dbReference type="InterPro" id="IPR051534">
    <property type="entry name" value="CBASS_pafABC_assoc_protein"/>
</dbReference>
<organism evidence="3">
    <name type="scientific">Flavonifractor plautii</name>
    <name type="common">Fusobacterium plautii</name>
    <dbReference type="NCBI Taxonomy" id="292800"/>
    <lineage>
        <taxon>Bacteria</taxon>
        <taxon>Bacillati</taxon>
        <taxon>Bacillota</taxon>
        <taxon>Clostridia</taxon>
        <taxon>Eubacteriales</taxon>
        <taxon>Oscillospiraceae</taxon>
        <taxon>Flavonifractor</taxon>
    </lineage>
</organism>
<dbReference type="PROSITE" id="PS52050">
    <property type="entry name" value="WYL"/>
    <property type="match status" value="1"/>
</dbReference>
<dbReference type="EMBL" id="CACRUB010000031">
    <property type="protein sequence ID" value="VYU28647.1"/>
    <property type="molecule type" value="Genomic_DNA"/>
</dbReference>
<sequence>MARSSYQKLKPIYIMDYLLKNSDEQHPVTITQLIEYLAAQGIQSERKSIYGDLEALQFYGLDIVQSSLGRSAGYYIANRSFELPELKLLVDSVQSSKFITHKKTATLIRKIETLASIHEAQLLDRQVFVTNRIKTMNESIYYNVDAIHHGISTNCKIQFRYFEYTVSKERRYRKDGAFYVVSPFAMTWDDENYYMVAFDSEAGIIKHYRVDKMTDISTLDQARDGLEAFKALDMAVYARKVFGMFSGEEVSVQLRFENHLVGAVLDRLGRDVFLVADGDDHFTVRADVVVSPQFFAWVTGFGSSAQIIGPDHVVEEMRQHIDSVAALYHGGNSSTNPDSEMAEVSQNGQ</sequence>
<evidence type="ECO:0000259" key="2">
    <source>
        <dbReference type="Pfam" id="PF25583"/>
    </source>
</evidence>
<dbReference type="Pfam" id="PF13280">
    <property type="entry name" value="WYL"/>
    <property type="match status" value="1"/>
</dbReference>
<evidence type="ECO:0000259" key="1">
    <source>
        <dbReference type="Pfam" id="PF13280"/>
    </source>
</evidence>
<feature type="domain" description="WYL" evidence="1">
    <location>
        <begin position="144"/>
        <end position="216"/>
    </location>
</feature>
<reference evidence="3" key="1">
    <citation type="submission" date="2019-11" db="EMBL/GenBank/DDBJ databases">
        <authorList>
            <person name="Feng L."/>
        </authorList>
    </citation>
    <scope>NUCLEOTIDE SEQUENCE</scope>
    <source>
        <strain evidence="3">FplautiiLFYP42</strain>
    </source>
</reference>
<protein>
    <submittedName>
        <fullName evidence="3">Uncharacterized protein</fullName>
    </submittedName>
</protein>
<dbReference type="SUPFAM" id="SSF46785">
    <property type="entry name" value="Winged helix' DNA-binding domain"/>
    <property type="match status" value="1"/>
</dbReference>
<dbReference type="InterPro" id="IPR057727">
    <property type="entry name" value="WCX_dom"/>
</dbReference>
<dbReference type="Pfam" id="PF25583">
    <property type="entry name" value="WCX"/>
    <property type="match status" value="1"/>
</dbReference>